<dbReference type="Gene3D" id="3.30.2020.10">
    <property type="entry name" value="NE0471-like N-terminal domain"/>
    <property type="match status" value="1"/>
</dbReference>
<evidence type="ECO:0000259" key="1">
    <source>
        <dbReference type="PROSITE" id="PS50943"/>
    </source>
</evidence>
<name>A0ABQ6PNU5_9BACT</name>
<dbReference type="CDD" id="cd00093">
    <property type="entry name" value="HTH_XRE"/>
    <property type="match status" value="1"/>
</dbReference>
<dbReference type="EMBL" id="BTPD01000006">
    <property type="protein sequence ID" value="GMQ29646.1"/>
    <property type="molecule type" value="Genomic_DNA"/>
</dbReference>
<evidence type="ECO:0000313" key="3">
    <source>
        <dbReference type="Proteomes" id="UP001338309"/>
    </source>
</evidence>
<keyword evidence="3" id="KW-1185">Reference proteome</keyword>
<dbReference type="Gene3D" id="1.10.260.40">
    <property type="entry name" value="lambda repressor-like DNA-binding domains"/>
    <property type="match status" value="1"/>
</dbReference>
<dbReference type="InterPro" id="IPR036782">
    <property type="entry name" value="NE0471-like_N"/>
</dbReference>
<dbReference type="Pfam" id="PF01381">
    <property type="entry name" value="HTH_3"/>
    <property type="match status" value="1"/>
</dbReference>
<dbReference type="InterPro" id="IPR001387">
    <property type="entry name" value="Cro/C1-type_HTH"/>
</dbReference>
<dbReference type="RefSeq" id="WP_338224361.1">
    <property type="nucleotide sequence ID" value="NZ_BTPD01000006.1"/>
</dbReference>
<comment type="caution">
    <text evidence="2">The sequence shown here is derived from an EMBL/GenBank/DDBJ whole genome shotgun (WGS) entry which is preliminary data.</text>
</comment>
<sequence>MRKTIKIPRILKINKIENHSINVTFNNGESRIIDFRKVLKSIVVDEKSPAFILYNEDELKKAELRNHTLSFDNVEQFITMRNGQKERVPFEIGADVLLKYSVPEKSEIMMKLGRLIRDARQKAGLTQQELAIMSGTSRTYISRIENERSDVELATLKKIIEIGLGRQLEIKIK</sequence>
<reference evidence="2 3" key="1">
    <citation type="submission" date="2023-08" db="EMBL/GenBank/DDBJ databases">
        <title>Draft genome sequence of Algoriphagus confluentis.</title>
        <authorList>
            <person name="Takatani N."/>
            <person name="Hosokawa M."/>
            <person name="Sawabe T."/>
        </authorList>
    </citation>
    <scope>NUCLEOTIDE SEQUENCE [LARGE SCALE GENOMIC DNA]</scope>
    <source>
        <strain evidence="2 3">NBRC 111222</strain>
    </source>
</reference>
<feature type="domain" description="HTH cro/C1-type" evidence="1">
    <location>
        <begin position="116"/>
        <end position="162"/>
    </location>
</feature>
<dbReference type="PROSITE" id="PS50943">
    <property type="entry name" value="HTH_CROC1"/>
    <property type="match status" value="1"/>
</dbReference>
<evidence type="ECO:0000313" key="2">
    <source>
        <dbReference type="EMBL" id="GMQ29646.1"/>
    </source>
</evidence>
<dbReference type="SMART" id="SM00530">
    <property type="entry name" value="HTH_XRE"/>
    <property type="match status" value="1"/>
</dbReference>
<protein>
    <recommendedName>
        <fullName evidence="1">HTH cro/C1-type domain-containing protein</fullName>
    </recommendedName>
</protein>
<dbReference type="Proteomes" id="UP001338309">
    <property type="component" value="Unassembled WGS sequence"/>
</dbReference>
<gene>
    <name evidence="2" type="ORF">Aconfl_22890</name>
</gene>
<accession>A0ABQ6PNU5</accession>
<dbReference type="SUPFAM" id="SSF47413">
    <property type="entry name" value="lambda repressor-like DNA-binding domains"/>
    <property type="match status" value="1"/>
</dbReference>
<proteinExistence type="predicted"/>
<organism evidence="2 3">
    <name type="scientific">Algoriphagus confluentis</name>
    <dbReference type="NCBI Taxonomy" id="1697556"/>
    <lineage>
        <taxon>Bacteria</taxon>
        <taxon>Pseudomonadati</taxon>
        <taxon>Bacteroidota</taxon>
        <taxon>Cytophagia</taxon>
        <taxon>Cytophagales</taxon>
        <taxon>Cyclobacteriaceae</taxon>
        <taxon>Algoriphagus</taxon>
    </lineage>
</organism>
<dbReference type="InterPro" id="IPR010982">
    <property type="entry name" value="Lambda_DNA-bd_dom_sf"/>
</dbReference>